<feature type="transmembrane region" description="Helical" evidence="1">
    <location>
        <begin position="337"/>
        <end position="357"/>
    </location>
</feature>
<evidence type="ECO:0000256" key="1">
    <source>
        <dbReference type="SAM" id="Phobius"/>
    </source>
</evidence>
<evidence type="ECO:0008006" key="4">
    <source>
        <dbReference type="Google" id="ProtNLM"/>
    </source>
</evidence>
<dbReference type="AlphaFoldDB" id="A0AAP3E1R6"/>
<proteinExistence type="predicted"/>
<keyword evidence="1" id="KW-0472">Membrane</keyword>
<reference evidence="2" key="1">
    <citation type="submission" date="2022-09" db="EMBL/GenBank/DDBJ databases">
        <title>Enrichment on poylsaccharides allowed isolation of novel metabolic and taxonomic groups of Haloarchaea.</title>
        <authorList>
            <person name="Sorokin D.Y."/>
            <person name="Elcheninov A.G."/>
            <person name="Khizhniak T.V."/>
            <person name="Kolganova T.V."/>
            <person name="Kublanov I.V."/>
        </authorList>
    </citation>
    <scope>NUCLEOTIDE SEQUENCE</scope>
    <source>
        <strain evidence="2">AArc-xg1-1</strain>
    </source>
</reference>
<organism evidence="2 3">
    <name type="scientific">Natronoglomus mannanivorans</name>
    <dbReference type="NCBI Taxonomy" id="2979990"/>
    <lineage>
        <taxon>Archaea</taxon>
        <taxon>Methanobacteriati</taxon>
        <taxon>Methanobacteriota</taxon>
        <taxon>Stenosarchaea group</taxon>
        <taxon>Halobacteria</taxon>
        <taxon>Halobacteriales</taxon>
        <taxon>Natrialbaceae</taxon>
        <taxon>Natronoglomus</taxon>
    </lineage>
</organism>
<dbReference type="RefSeq" id="WP_338003661.1">
    <property type="nucleotide sequence ID" value="NZ_JAOPKA010000005.1"/>
</dbReference>
<accession>A0AAP3E1R6</accession>
<evidence type="ECO:0000313" key="3">
    <source>
        <dbReference type="Proteomes" id="UP001321018"/>
    </source>
</evidence>
<feature type="transmembrane region" description="Helical" evidence="1">
    <location>
        <begin position="67"/>
        <end position="85"/>
    </location>
</feature>
<comment type="caution">
    <text evidence="2">The sequence shown here is derived from an EMBL/GenBank/DDBJ whole genome shotgun (WGS) entry which is preliminary data.</text>
</comment>
<gene>
    <name evidence="2" type="ORF">OB960_10525</name>
</gene>
<keyword evidence="1" id="KW-0812">Transmembrane</keyword>
<dbReference type="EMBL" id="JAOPKA010000005">
    <property type="protein sequence ID" value="MCU4741831.1"/>
    <property type="molecule type" value="Genomic_DNA"/>
</dbReference>
<sequence length="359" mass="39038">MSASAVGYPNTGGIELAFTWGGAIGSGDATAVPASAVLESERGAGPVPTPGAATGLDPAPLFLFDTVFGYALLFLVGLFLVYTGFRKYKTSQLIANTPTQNIRSLAGGRAEIVGTATPGDDLVEKPISEGKCLYAQYRVEERRTIRLGKGNKKKWRVWVAVDEGEIGHEFYVEDETGTVPIDPTDVDLTVDDANTTRTTVRTDEETPEAVAQFESNRPDAAQSESIGQRIVDELHPANISLRSMLRLYAIVSAPLWTLVSNVNPSKRRRRYTEWVVEPGEDVYVFGNAKEQTDKSESAITTDERLVMTRDEMTRRFVISDAGDEAGAAKSLRRQTPLWMGGGVLLSIASLYLMLVLLGL</sequence>
<name>A0AAP3E1R6_9EURY</name>
<evidence type="ECO:0000313" key="2">
    <source>
        <dbReference type="EMBL" id="MCU4741831.1"/>
    </source>
</evidence>
<dbReference type="Proteomes" id="UP001321018">
    <property type="component" value="Unassembled WGS sequence"/>
</dbReference>
<protein>
    <recommendedName>
        <fullName evidence="4">RING-type E3 ubiquitin transferase</fullName>
    </recommendedName>
</protein>
<keyword evidence="1" id="KW-1133">Transmembrane helix</keyword>